<evidence type="ECO:0000259" key="2">
    <source>
        <dbReference type="PROSITE" id="PS50097"/>
    </source>
</evidence>
<feature type="compositionally biased region" description="Low complexity" evidence="1">
    <location>
        <begin position="2292"/>
        <end position="2310"/>
    </location>
</feature>
<feature type="region of interest" description="Disordered" evidence="1">
    <location>
        <begin position="2622"/>
        <end position="2675"/>
    </location>
</feature>
<feature type="compositionally biased region" description="Polar residues" evidence="1">
    <location>
        <begin position="1578"/>
        <end position="1612"/>
    </location>
</feature>
<dbReference type="PANTHER" id="PTHR22427">
    <property type="entry name" value="GH15728P"/>
    <property type="match status" value="1"/>
</dbReference>
<dbReference type="CDD" id="cd18186">
    <property type="entry name" value="BTB_POZ_ZBTB_KLHL-like"/>
    <property type="match status" value="1"/>
</dbReference>
<feature type="compositionally biased region" description="Basic and acidic residues" evidence="1">
    <location>
        <begin position="1540"/>
        <end position="1549"/>
    </location>
</feature>
<feature type="compositionally biased region" description="Polar residues" evidence="1">
    <location>
        <begin position="1855"/>
        <end position="1876"/>
    </location>
</feature>
<dbReference type="PROSITE" id="PS50097">
    <property type="entry name" value="BTB"/>
    <property type="match status" value="2"/>
</dbReference>
<feature type="region of interest" description="Disordered" evidence="1">
    <location>
        <begin position="1855"/>
        <end position="1921"/>
    </location>
</feature>
<dbReference type="Gene3D" id="3.30.710.10">
    <property type="entry name" value="Potassium Channel Kv1.1, Chain A"/>
    <property type="match status" value="2"/>
</dbReference>
<feature type="compositionally biased region" description="Polar residues" evidence="1">
    <location>
        <begin position="1883"/>
        <end position="1899"/>
    </location>
</feature>
<feature type="region of interest" description="Disordered" evidence="1">
    <location>
        <begin position="2749"/>
        <end position="2873"/>
    </location>
</feature>
<feature type="compositionally biased region" description="Polar residues" evidence="1">
    <location>
        <begin position="2804"/>
        <end position="2832"/>
    </location>
</feature>
<dbReference type="Pfam" id="PF00651">
    <property type="entry name" value="BTB"/>
    <property type="match status" value="1"/>
</dbReference>
<feature type="compositionally biased region" description="Polar residues" evidence="1">
    <location>
        <begin position="891"/>
        <end position="910"/>
    </location>
</feature>
<dbReference type="InterPro" id="IPR000210">
    <property type="entry name" value="BTB/POZ_dom"/>
</dbReference>
<feature type="region of interest" description="Disordered" evidence="1">
    <location>
        <begin position="1431"/>
        <end position="1452"/>
    </location>
</feature>
<organism evidence="3 4">
    <name type="scientific">Coptotermes formosanus</name>
    <name type="common">Formosan subterranean termite</name>
    <dbReference type="NCBI Taxonomy" id="36987"/>
    <lineage>
        <taxon>Eukaryota</taxon>
        <taxon>Metazoa</taxon>
        <taxon>Ecdysozoa</taxon>
        <taxon>Arthropoda</taxon>
        <taxon>Hexapoda</taxon>
        <taxon>Insecta</taxon>
        <taxon>Pterygota</taxon>
        <taxon>Neoptera</taxon>
        <taxon>Polyneoptera</taxon>
        <taxon>Dictyoptera</taxon>
        <taxon>Blattodea</taxon>
        <taxon>Blattoidea</taxon>
        <taxon>Termitoidae</taxon>
        <taxon>Rhinotermitidae</taxon>
        <taxon>Coptotermes</taxon>
    </lineage>
</organism>
<dbReference type="CDD" id="cd14733">
    <property type="entry name" value="BACK"/>
    <property type="match status" value="1"/>
</dbReference>
<feature type="compositionally biased region" description="Polar residues" evidence="1">
    <location>
        <begin position="2344"/>
        <end position="2355"/>
    </location>
</feature>
<evidence type="ECO:0000256" key="1">
    <source>
        <dbReference type="SAM" id="MobiDB-lite"/>
    </source>
</evidence>
<accession>A0A6L2PGS5</accession>
<dbReference type="OrthoDB" id="409642at2759"/>
<protein>
    <recommendedName>
        <fullName evidence="2">BTB domain-containing protein</fullName>
    </recommendedName>
</protein>
<feature type="domain" description="BTB" evidence="2">
    <location>
        <begin position="28"/>
        <end position="94"/>
    </location>
</feature>
<feature type="compositionally biased region" description="Basic and acidic residues" evidence="1">
    <location>
        <begin position="1120"/>
        <end position="1138"/>
    </location>
</feature>
<dbReference type="CDD" id="cd18490">
    <property type="entry name" value="BACK_BTBD8"/>
    <property type="match status" value="1"/>
</dbReference>
<feature type="domain" description="BTB" evidence="2">
    <location>
        <begin position="1940"/>
        <end position="2007"/>
    </location>
</feature>
<dbReference type="SMART" id="SM00225">
    <property type="entry name" value="BTB"/>
    <property type="match status" value="2"/>
</dbReference>
<feature type="compositionally biased region" description="Basic and acidic residues" evidence="1">
    <location>
        <begin position="1632"/>
        <end position="1654"/>
    </location>
</feature>
<dbReference type="EMBL" id="BLKM01000173">
    <property type="protein sequence ID" value="GFG29775.1"/>
    <property type="molecule type" value="Genomic_DNA"/>
</dbReference>
<feature type="region of interest" description="Disordered" evidence="1">
    <location>
        <begin position="1164"/>
        <end position="1184"/>
    </location>
</feature>
<evidence type="ECO:0000313" key="4">
    <source>
        <dbReference type="Proteomes" id="UP000502823"/>
    </source>
</evidence>
<feature type="compositionally biased region" description="Polar residues" evidence="1">
    <location>
        <begin position="2489"/>
        <end position="2504"/>
    </location>
</feature>
<feature type="region of interest" description="Disordered" evidence="1">
    <location>
        <begin position="1312"/>
        <end position="1341"/>
    </location>
</feature>
<feature type="region of interest" description="Disordered" evidence="1">
    <location>
        <begin position="2276"/>
        <end position="2310"/>
    </location>
</feature>
<feature type="region of interest" description="Disordered" evidence="1">
    <location>
        <begin position="1253"/>
        <end position="1288"/>
    </location>
</feature>
<feature type="region of interest" description="Disordered" evidence="1">
    <location>
        <begin position="875"/>
        <end position="927"/>
    </location>
</feature>
<comment type="caution">
    <text evidence="3">The sequence shown here is derived from an EMBL/GenBank/DDBJ whole genome shotgun (WGS) entry which is preliminary data.</text>
</comment>
<proteinExistence type="predicted"/>
<feature type="region of interest" description="Disordered" evidence="1">
    <location>
        <begin position="1098"/>
        <end position="1148"/>
    </location>
</feature>
<feature type="compositionally biased region" description="Basic and acidic residues" evidence="1">
    <location>
        <begin position="1164"/>
        <end position="1178"/>
    </location>
</feature>
<feature type="compositionally biased region" description="Polar residues" evidence="1">
    <location>
        <begin position="2760"/>
        <end position="2778"/>
    </location>
</feature>
<feature type="region of interest" description="Disordered" evidence="1">
    <location>
        <begin position="2719"/>
        <end position="2738"/>
    </location>
</feature>
<keyword evidence="4" id="KW-1185">Reference proteome</keyword>
<evidence type="ECO:0000313" key="3">
    <source>
        <dbReference type="EMBL" id="GFG29775.1"/>
    </source>
</evidence>
<feature type="region of interest" description="Disordered" evidence="1">
    <location>
        <begin position="2323"/>
        <end position="2521"/>
    </location>
</feature>
<feature type="compositionally biased region" description="Basic and acidic residues" evidence="1">
    <location>
        <begin position="2468"/>
        <end position="2478"/>
    </location>
</feature>
<feature type="compositionally biased region" description="Polar residues" evidence="1">
    <location>
        <begin position="1269"/>
        <end position="1287"/>
    </location>
</feature>
<dbReference type="InterPro" id="IPR011333">
    <property type="entry name" value="SKP1/BTB/POZ_sf"/>
</dbReference>
<dbReference type="Pfam" id="PF26017">
    <property type="entry name" value="BACK_BTBD8"/>
    <property type="match status" value="1"/>
</dbReference>
<gene>
    <name evidence="3" type="ORF">Cfor_03286</name>
</gene>
<feature type="compositionally biased region" description="Polar residues" evidence="1">
    <location>
        <begin position="1431"/>
        <end position="1448"/>
    </location>
</feature>
<reference evidence="4" key="1">
    <citation type="submission" date="2020-01" db="EMBL/GenBank/DDBJ databases">
        <title>Draft genome sequence of the Termite Coptotermes fromosanus.</title>
        <authorList>
            <person name="Itakura S."/>
            <person name="Yosikawa Y."/>
            <person name="Umezawa K."/>
        </authorList>
    </citation>
    <scope>NUCLEOTIDE SEQUENCE [LARGE SCALE GENOMIC DNA]</scope>
</reference>
<feature type="compositionally biased region" description="Basic and acidic residues" evidence="1">
    <location>
        <begin position="1098"/>
        <end position="1111"/>
    </location>
</feature>
<feature type="compositionally biased region" description="Polar residues" evidence="1">
    <location>
        <begin position="2722"/>
        <end position="2735"/>
    </location>
</feature>
<feature type="compositionally biased region" description="Low complexity" evidence="1">
    <location>
        <begin position="2428"/>
        <end position="2447"/>
    </location>
</feature>
<dbReference type="CDD" id="cd18286">
    <property type="entry name" value="BTB2_POZ_BTBD8"/>
    <property type="match status" value="1"/>
</dbReference>
<feature type="compositionally biased region" description="Basic and acidic residues" evidence="1">
    <location>
        <begin position="1318"/>
        <end position="1333"/>
    </location>
</feature>
<feature type="compositionally biased region" description="Low complexity" evidence="1">
    <location>
        <begin position="1524"/>
        <end position="1537"/>
    </location>
</feature>
<name>A0A6L2PGS5_COPFO</name>
<dbReference type="InterPro" id="IPR043225">
    <property type="entry name" value="BACK_BTBD8"/>
</dbReference>
<feature type="compositionally biased region" description="Polar residues" evidence="1">
    <location>
        <begin position="1139"/>
        <end position="1148"/>
    </location>
</feature>
<feature type="compositionally biased region" description="Basic and acidic residues" evidence="1">
    <location>
        <begin position="912"/>
        <end position="924"/>
    </location>
</feature>
<dbReference type="Proteomes" id="UP000502823">
    <property type="component" value="Unassembled WGS sequence"/>
</dbReference>
<feature type="region of interest" description="Disordered" evidence="1">
    <location>
        <begin position="1521"/>
        <end position="1658"/>
    </location>
</feature>
<dbReference type="PANTHER" id="PTHR22427:SF7">
    <property type="entry name" value="GH15728P"/>
    <property type="match status" value="1"/>
</dbReference>
<dbReference type="InParanoid" id="A0A6L2PGS5"/>
<feature type="compositionally biased region" description="Polar residues" evidence="1">
    <location>
        <begin position="2631"/>
        <end position="2643"/>
    </location>
</feature>
<dbReference type="SUPFAM" id="SSF54695">
    <property type="entry name" value="POZ domain"/>
    <property type="match status" value="1"/>
</dbReference>
<feature type="compositionally biased region" description="Basic and acidic residues" evidence="1">
    <location>
        <begin position="2836"/>
        <end position="2845"/>
    </location>
</feature>
<sequence>MLMKVICCIDTIMLVSLSYRIYTNSLYCDLELVFSSTSVQTHCSILQVRAARFFTKLCSFQPAAPHVVVLDDAAVDYIESFIRSLYTKCAVTDEEGAVQYLEELHNLAKGGDDSGLSPESDVYLTPNCSPSEIYHHFDVTKTHSLDNTKSASAETLINLQKTNQSYYTIVPVDEAFIEESNSNKSREVCNILEKELAEQDELLKSFHSIKLKEDKQSTVKKINKPTSLPFTSSQYTKKYKRGCDITYTRYKKDGKDLLESKLQASSCGKEDLASLNASQPVHKEQNNGNLLRINSLKKDRYLGDKFESRENTIQEEEERETSKNTRGVSKNLDYCVQLENSANNNDILEEEKFMESPGEGVDCELECCKNKDLTAEDLLNFPCSPEMDASGGGPDSGLDTSSTGCMPGGGLSSPRDHTVSETSGIDLTEAAIGEDMPHDGDVDILLGKPVKSSTSSSVSSDAGTWDSTFPATHVHDTHVTELDCVTGCVVPSGGMHESLRDPCDKEKYVISTKPSQYEATVLYSDEPQTDNISKLETHRQLNMNHAEEKHQNLEVKLTQENTRGAHSYGHNVCMSPENIPPGNMCNVSSLDHWSSHAEGSTQELLPTGPESIVLETSFQTSSSSDKLTESLPFCSEDAHGWKLSNQNNYFINAADLADDDMLLPPPTVASEQQDTITAGTDTSELETQQKSSSAASPCEKHISTCDTVNKGITDCLNIKAKCTAFDTLPVEAYAEAFCEDVVPFLTSHINVTNETVVMNDLEHVTESNFKTANEDLASDPLMMRVTPVRVAAGKDEIQVSIGQDVFAEFQKEIKVTEHLEPHVNIRKLHGGWKHTDSASSEDLSKRESQSLPACVFSDCTKPEIQDEIDIADVSEEEKDNDASSKEGSFDQVASTVYSSKQNNETETETGQLDEKKEEEAEARRPSLIRRNTFELDPDDDRLALLRQDYERRQGNLLFQSCIPQFSGHLTGSEGFRDTQSLLLVTSKDEDLNKGEAQQRSLPAVTHDTSLTETSLCVSNGSEGQVMSSETSITDSSPVALPSCVFSNRDIHVLDSVSNDRPLDSLFHSQMNHIPLSQQSCESQQFSETVDHDLKYPEEKNFLDIDNSKNKSYEQSNNNRSESEKEQDVERTQKGDLKRMSNSFDNSTKPVISGALTCSDVMVDDKRSCDTPKKQKRTESTPIVSGGVSSIDFVVPARPVLDSPIMARRKNESAPILSGGATVIEPEPQKVQVKSSMNMASVNSAWVVDMSDCSSSAAKPPIEPRRQKKSNVAGNTAQSYEVKGTSQHKQSEMKTTALGFFVDLKDATTDCQTNKKPRKEIINDGDFKSHESSPGRRNSGVGFFVDLKEPKEPTNKRLMPAEGKEVSYHIKADEPKSVTKNASCGFFVNLDRNSVNEQVTESKKLVGTGDDKNDDKNTLFSMFIDIGETSVKQESSVDSSQGKMSSPHLSSHKKLAFRSQTELVSSTDSSQTCAHTVMNNNANVEAAPQVVIKSPSQDETENKKQGFFMFIEADSPVTRRKTLPSNLRSNLNRHSLNLEPRVGEQGDDQQKGNGRGQHKRAHSLSVERGSVCSPDKSRSQSSTSLAKSKVRSSSQSLHEAVTSPDQSSVTQFGDGTEVKEMSVSSHCRLPSKSYDHAPKRSVSYEEKSGSSKETPDTDTLAGRKLLNASASQLPVTCTESKGASSDFIMPQSCTLKNKRSDISTAEAVGSSHQNVAITQEEGENMCGNPSEPTDLQRNEHSEDVLAVAEGCSLDENVSVQASAESEALAKDSCMETNSKSLETSFVKLSDLDKEPPKTISAVTGSSDVLPSFAAANRMTRSIPETSWIENKLLMTRSIGGGTSSRSLSRLFPHLHTTMNATSSPSNTGRSKSPSTQPDADDNDTQVSETSDLSSMQSSMGPSGLEGSTEETDASSSYAGRSGPVSRLGEDLLRMFLEEINPDVTVEVGGRRLKAHKCILSSRCQYFAAILSGGWVESAGNVISLQGFSYNAVHFALCHIYSGTSNIPDTISIVELATLADMLGLEGLKEVIMYTLKVKYCHFFHKPCTMCAAGVLECLPLAAAYGLDDIYRKSLRWITKYFVRIWPTKGFASLPRELIDKCYQQHVVHMTVDNVLETVMCCDKLLATLPNVRWAEPVFGITSQLLEASIKYIANNFSSVLSSDSFLSLGKELSWNISRLEDSLMAATDRLPPDQACQSHTRLHNILTVARSSEPPPEMQWSPSFVELLNRIQKRVEVSLVRQAPRAARCPSWGQMELELRKKIQEAACLVLVPTEEGHRSRHASLAKRGEAGSSSSVSYTATRSISSSGSHSLDLRQVKLAMTQQARRAASGGRVSTLKADTKSRLQSAKKSQSGTHVPPHKAETVSSQAKKVVSENGESTSRPKTWPLRVLENKSKSATQRANSSSSSMGTPEKSVAMPRRAAKAVISSSDSSRTSSPAMKRSTSSGEGSGRGRAATVGNATSRTLVRRSETPPGKEMRSKKRKDSEVTAMSTDSLNEVQSNGGDQHLAKDAGDSITSQGCLCTRPDTPSVRQRLGEEVVMSADSLAESVASGEKLSSKTKASACVPSHSIGSTRPDTPPIKDRGRKCLGRIGMEATVSTDVLAATEQSFAGETSTVRKIDVAKTVPVPKSPTSRGPHTTSSRFDGGKGNLVKGAKNGDTKNEITQPKSPAATARRVVMRQTIVSPRDSPTFRLRSGVTSSPYAGSPSLRRSLLLATRSPTNDSVCSGNMASSSAKPEKAVKSLCSQSATISASKRAPTRLQTRNQPLASPVKCSSESGRGITRGCGREAVRGNAGGRGITDVSKANNNATRKVISNGSVHGKNRQNNNEVSAPNKRGESSEEKPLSVGSRSGTFLKDEPTVLKKPNVNNVQE</sequence>